<dbReference type="Proteomes" id="UP001164803">
    <property type="component" value="Chromosome"/>
</dbReference>
<reference evidence="2" key="1">
    <citation type="submission" date="2022-08" db="EMBL/GenBank/DDBJ databases">
        <title>Alicyclobacillus dauci DSM2870, complete genome.</title>
        <authorList>
            <person name="Wang Q."/>
            <person name="Cai R."/>
            <person name="Wang Z."/>
        </authorList>
    </citation>
    <scope>NUCLEOTIDE SEQUENCE</scope>
    <source>
        <strain evidence="2">DSM 28700</strain>
    </source>
</reference>
<keyword evidence="1" id="KW-0812">Transmembrane</keyword>
<sequence length="342" mass="39298">MFLHRLFRDVLPLSRAQIDRWTARANAIPNAQLRKQALSSLRHKRFHADGGTVYAAANPRFADVLVEVIVALQTISDYLDNLCDRCDTYDAQDFRQLHHSMRDAVVPGAPLRNYYAYRGDLDDGGYLNDLVSTCQICLEKLPHYDIVQPQVIWYVERYSELQEHKHIEPSLRTETLIAWSKPYVEGCEDVMWWEFAAATGSTLGMFSLFLAATFDIDEAAVISIHESYFPWICGLHILLDYLIDLEEDEREGDFNFVACYDSPETARRRIAHFARVGLARSKQISVGGRIHRFVTQGLLAMYLSDGKVQSQQAVRAARRIVYRFGPTACLFYFAVLIYRIVR</sequence>
<dbReference type="EMBL" id="CP104064">
    <property type="protein sequence ID" value="WAH35846.1"/>
    <property type="molecule type" value="Genomic_DNA"/>
</dbReference>
<feature type="transmembrane region" description="Helical" evidence="1">
    <location>
        <begin position="320"/>
        <end position="341"/>
    </location>
</feature>
<keyword evidence="1" id="KW-1133">Transmembrane helix</keyword>
<proteinExistence type="predicted"/>
<evidence type="ECO:0000256" key="1">
    <source>
        <dbReference type="SAM" id="Phobius"/>
    </source>
</evidence>
<protein>
    <submittedName>
        <fullName evidence="2">Tetraprenyl-beta-curcumene synthase family protein</fullName>
    </submittedName>
</protein>
<organism evidence="2 3">
    <name type="scientific">Alicyclobacillus dauci</name>
    <dbReference type="NCBI Taxonomy" id="1475485"/>
    <lineage>
        <taxon>Bacteria</taxon>
        <taxon>Bacillati</taxon>
        <taxon>Bacillota</taxon>
        <taxon>Bacilli</taxon>
        <taxon>Bacillales</taxon>
        <taxon>Alicyclobacillaceae</taxon>
        <taxon>Alicyclobacillus</taxon>
    </lineage>
</organism>
<name>A0ABY6Z0T5_9BACL</name>
<dbReference type="RefSeq" id="WP_268043130.1">
    <property type="nucleotide sequence ID" value="NZ_CP104064.1"/>
</dbReference>
<evidence type="ECO:0000313" key="2">
    <source>
        <dbReference type="EMBL" id="WAH35846.1"/>
    </source>
</evidence>
<dbReference type="InterPro" id="IPR019712">
    <property type="entry name" value="YtpB-like"/>
</dbReference>
<gene>
    <name evidence="2" type="ORF">NZD86_16455</name>
</gene>
<keyword evidence="1" id="KW-0472">Membrane</keyword>
<dbReference type="Pfam" id="PF10776">
    <property type="entry name" value="DUF2600"/>
    <property type="match status" value="1"/>
</dbReference>
<keyword evidence="3" id="KW-1185">Reference proteome</keyword>
<accession>A0ABY6Z0T5</accession>
<evidence type="ECO:0000313" key="3">
    <source>
        <dbReference type="Proteomes" id="UP001164803"/>
    </source>
</evidence>